<keyword evidence="3" id="KW-0732">Signal</keyword>
<feature type="chain" id="PRO_5023908616" description="Pectinesterase inhibitor domain-containing protein" evidence="3">
    <location>
        <begin position="27"/>
        <end position="273"/>
    </location>
</feature>
<accession>A0A5J5C5A6</accession>
<protein>
    <recommendedName>
        <fullName evidence="4">Pectinesterase inhibitor domain-containing protein</fullName>
    </recommendedName>
</protein>
<organism evidence="5 6">
    <name type="scientific">Nyssa sinensis</name>
    <dbReference type="NCBI Taxonomy" id="561372"/>
    <lineage>
        <taxon>Eukaryota</taxon>
        <taxon>Viridiplantae</taxon>
        <taxon>Streptophyta</taxon>
        <taxon>Embryophyta</taxon>
        <taxon>Tracheophyta</taxon>
        <taxon>Spermatophyta</taxon>
        <taxon>Magnoliopsida</taxon>
        <taxon>eudicotyledons</taxon>
        <taxon>Gunneridae</taxon>
        <taxon>Pentapetalae</taxon>
        <taxon>asterids</taxon>
        <taxon>Cornales</taxon>
        <taxon>Nyssaceae</taxon>
        <taxon>Nyssa</taxon>
    </lineage>
</organism>
<proteinExistence type="predicted"/>
<dbReference type="NCBIfam" id="TIGR01614">
    <property type="entry name" value="PME_inhib"/>
    <property type="match status" value="1"/>
</dbReference>
<feature type="domain" description="Pectinesterase inhibitor" evidence="4">
    <location>
        <begin position="82"/>
        <end position="219"/>
    </location>
</feature>
<dbReference type="GO" id="GO:0004857">
    <property type="term" value="F:enzyme inhibitor activity"/>
    <property type="evidence" value="ECO:0007669"/>
    <property type="project" value="InterPro"/>
</dbReference>
<dbReference type="Gene3D" id="1.20.140.40">
    <property type="entry name" value="Invertase/pectin methylesterase inhibitor family protein"/>
    <property type="match status" value="1"/>
</dbReference>
<evidence type="ECO:0000256" key="3">
    <source>
        <dbReference type="SAM" id="SignalP"/>
    </source>
</evidence>
<dbReference type="InterPro" id="IPR006501">
    <property type="entry name" value="Pectinesterase_inhib_dom"/>
</dbReference>
<dbReference type="Proteomes" id="UP000325577">
    <property type="component" value="Linkage Group LG0"/>
</dbReference>
<evidence type="ECO:0000256" key="1">
    <source>
        <dbReference type="SAM" id="MobiDB-lite"/>
    </source>
</evidence>
<keyword evidence="2" id="KW-0812">Transmembrane</keyword>
<keyword evidence="6" id="KW-1185">Reference proteome</keyword>
<feature type="transmembrane region" description="Helical" evidence="2">
    <location>
        <begin position="238"/>
        <end position="262"/>
    </location>
</feature>
<name>A0A5J5C5A6_9ASTE</name>
<dbReference type="CDD" id="cd15800">
    <property type="entry name" value="PMEI-like_2"/>
    <property type="match status" value="1"/>
</dbReference>
<evidence type="ECO:0000313" key="6">
    <source>
        <dbReference type="Proteomes" id="UP000325577"/>
    </source>
</evidence>
<feature type="compositionally biased region" description="Low complexity" evidence="1">
    <location>
        <begin position="30"/>
        <end position="95"/>
    </location>
</feature>
<gene>
    <name evidence="5" type="ORF">F0562_000761</name>
</gene>
<dbReference type="SMART" id="SM00856">
    <property type="entry name" value="PMEI"/>
    <property type="match status" value="1"/>
</dbReference>
<dbReference type="EMBL" id="CM018031">
    <property type="protein sequence ID" value="KAA8549077.1"/>
    <property type="molecule type" value="Genomic_DNA"/>
</dbReference>
<dbReference type="AlphaFoldDB" id="A0A5J5C5A6"/>
<evidence type="ECO:0000313" key="5">
    <source>
        <dbReference type="EMBL" id="KAA8549077.1"/>
    </source>
</evidence>
<dbReference type="Pfam" id="PF04043">
    <property type="entry name" value="PMEI"/>
    <property type="match status" value="1"/>
</dbReference>
<evidence type="ECO:0000256" key="2">
    <source>
        <dbReference type="SAM" id="Phobius"/>
    </source>
</evidence>
<feature type="region of interest" description="Disordered" evidence="1">
    <location>
        <begin position="30"/>
        <end position="106"/>
    </location>
</feature>
<dbReference type="InterPro" id="IPR035513">
    <property type="entry name" value="Invertase/methylesterase_inhib"/>
</dbReference>
<feature type="signal peptide" evidence="3">
    <location>
        <begin position="1"/>
        <end position="26"/>
    </location>
</feature>
<keyword evidence="2" id="KW-1133">Transmembrane helix</keyword>
<keyword evidence="2" id="KW-0472">Membrane</keyword>
<sequence>MELNNHNRALLVISISSLVLFFCAEATDLSPSSAPSAAPVSHISSSPNTSPETLPDTSPDTSPETPPDTSLDTSPETSPDTSPETLPDTSPSSSPSPTPGGKSEVVSTVESYVKQGAADADRALDFIAQLSQKPGVTPGEAECYDQCLENYGGIYDDFKKAQDDLSSGDLYLLSEDLSAVWGDVDACQECFSEVVGVSESPLQKFDELVLHSSQATQVLEFPSINKLFPIWIRPVNGALLGILVIWCIFCISSFPTLLLFLLHFQHLTGTSST</sequence>
<dbReference type="SUPFAM" id="SSF101148">
    <property type="entry name" value="Plant invertase/pectin methylesterase inhibitor"/>
    <property type="match status" value="1"/>
</dbReference>
<evidence type="ECO:0000259" key="4">
    <source>
        <dbReference type="SMART" id="SM00856"/>
    </source>
</evidence>
<reference evidence="5 6" key="1">
    <citation type="submission" date="2019-09" db="EMBL/GenBank/DDBJ databases">
        <title>A chromosome-level genome assembly of the Chinese tupelo Nyssa sinensis.</title>
        <authorList>
            <person name="Yang X."/>
            <person name="Kang M."/>
            <person name="Yang Y."/>
            <person name="Xiong H."/>
            <person name="Wang M."/>
            <person name="Zhang Z."/>
            <person name="Wang Z."/>
            <person name="Wu H."/>
            <person name="Ma T."/>
            <person name="Liu J."/>
            <person name="Xi Z."/>
        </authorList>
    </citation>
    <scope>NUCLEOTIDE SEQUENCE [LARGE SCALE GENOMIC DNA]</scope>
    <source>
        <strain evidence="5">J267</strain>
        <tissue evidence="5">Leaf</tissue>
    </source>
</reference>